<keyword evidence="5" id="KW-1185">Reference proteome</keyword>
<dbReference type="GO" id="GO:0016787">
    <property type="term" value="F:hydrolase activity"/>
    <property type="evidence" value="ECO:0007669"/>
    <property type="project" value="UniProtKB-KW"/>
</dbReference>
<evidence type="ECO:0000313" key="4">
    <source>
        <dbReference type="EMBL" id="KAH7021410.1"/>
    </source>
</evidence>
<evidence type="ECO:0000313" key="5">
    <source>
        <dbReference type="Proteomes" id="UP000756346"/>
    </source>
</evidence>
<dbReference type="EMBL" id="JAGTJQ010000010">
    <property type="protein sequence ID" value="KAH7021410.1"/>
    <property type="molecule type" value="Genomic_DNA"/>
</dbReference>
<dbReference type="InterPro" id="IPR001466">
    <property type="entry name" value="Beta-lactam-related"/>
</dbReference>
<evidence type="ECO:0000259" key="3">
    <source>
        <dbReference type="Pfam" id="PF00144"/>
    </source>
</evidence>
<evidence type="ECO:0000256" key="2">
    <source>
        <dbReference type="ARBA" id="ARBA00022801"/>
    </source>
</evidence>
<sequence length="411" mass="44406">MADFETLLARATDKNAPTLHGAIFKGVDKHGQEIYSKIAGHASLPSPSNPDPPVLQEDAVFKAASSTKLFASVALLQCVDRGLIGLDDPVSSVLPELAHPQIITGISPDTGAAQYTPATQPITPRHLLTHTSGLGYWFLHPLLMKWATTTPEGKKSRESLLVHERHAIPLLFEPGGQGQGQEESPGGWMYGVGLDWAGCLVRRLHGNMSLEDYMIENIWKPLGLQAPYPTFCISKKGEDGDEYRRRLMGGAERYTFWQGDNAQDQDGGHGLCLTTRDFVAVLADLVADEPKLLSREMVQEMFTPQLAPGSAAQKSLAGLRVVCDTVAGPDVDADAVNHGLGGLLVTKESPVSGQPAGTLAWGGAANTIWFACRDKGVAGFMTTQVHPFGDQQVHELVEAWRKEFWATPQLG</sequence>
<dbReference type="SUPFAM" id="SSF56601">
    <property type="entry name" value="beta-lactamase/transpeptidase-like"/>
    <property type="match status" value="1"/>
</dbReference>
<dbReference type="OrthoDB" id="428260at2759"/>
<proteinExistence type="inferred from homology"/>
<gene>
    <name evidence="4" type="ORF">B0I36DRAFT_252152</name>
</gene>
<dbReference type="PANTHER" id="PTHR43283">
    <property type="entry name" value="BETA-LACTAMASE-RELATED"/>
    <property type="match status" value="1"/>
</dbReference>
<dbReference type="InterPro" id="IPR012338">
    <property type="entry name" value="Beta-lactam/transpept-like"/>
</dbReference>
<evidence type="ECO:0000256" key="1">
    <source>
        <dbReference type="ARBA" id="ARBA00009009"/>
    </source>
</evidence>
<dbReference type="PANTHER" id="PTHR43283:SF17">
    <property type="entry name" value="(LOVD), PUTATIVE (AFU_ORTHOLOGUE AFUA_5G00920)-RELATED"/>
    <property type="match status" value="1"/>
</dbReference>
<comment type="similarity">
    <text evidence="1">Belongs to the class-A beta-lactamase family.</text>
</comment>
<feature type="domain" description="Beta-lactamase-related" evidence="3">
    <location>
        <begin position="29"/>
        <end position="387"/>
    </location>
</feature>
<dbReference type="RefSeq" id="XP_046007611.1">
    <property type="nucleotide sequence ID" value="XM_046150664.1"/>
</dbReference>
<dbReference type="AlphaFoldDB" id="A0A9P8XWE0"/>
<dbReference type="GeneID" id="70180210"/>
<keyword evidence="2" id="KW-0378">Hydrolase</keyword>
<comment type="caution">
    <text evidence="4">The sequence shown here is derived from an EMBL/GenBank/DDBJ whole genome shotgun (WGS) entry which is preliminary data.</text>
</comment>
<protein>
    <submittedName>
        <fullName evidence="4">Penicillin binding protein</fullName>
    </submittedName>
</protein>
<reference evidence="4" key="1">
    <citation type="journal article" date="2021" name="Nat. Commun.">
        <title>Genetic determinants of endophytism in the Arabidopsis root mycobiome.</title>
        <authorList>
            <person name="Mesny F."/>
            <person name="Miyauchi S."/>
            <person name="Thiergart T."/>
            <person name="Pickel B."/>
            <person name="Atanasova L."/>
            <person name="Karlsson M."/>
            <person name="Huettel B."/>
            <person name="Barry K.W."/>
            <person name="Haridas S."/>
            <person name="Chen C."/>
            <person name="Bauer D."/>
            <person name="Andreopoulos W."/>
            <person name="Pangilinan J."/>
            <person name="LaButti K."/>
            <person name="Riley R."/>
            <person name="Lipzen A."/>
            <person name="Clum A."/>
            <person name="Drula E."/>
            <person name="Henrissat B."/>
            <person name="Kohler A."/>
            <person name="Grigoriev I.V."/>
            <person name="Martin F.M."/>
            <person name="Hacquard S."/>
        </authorList>
    </citation>
    <scope>NUCLEOTIDE SEQUENCE</scope>
    <source>
        <strain evidence="4">MPI-CAGE-CH-0230</strain>
    </source>
</reference>
<organism evidence="4 5">
    <name type="scientific">Microdochium trichocladiopsis</name>
    <dbReference type="NCBI Taxonomy" id="1682393"/>
    <lineage>
        <taxon>Eukaryota</taxon>
        <taxon>Fungi</taxon>
        <taxon>Dikarya</taxon>
        <taxon>Ascomycota</taxon>
        <taxon>Pezizomycotina</taxon>
        <taxon>Sordariomycetes</taxon>
        <taxon>Xylariomycetidae</taxon>
        <taxon>Xylariales</taxon>
        <taxon>Microdochiaceae</taxon>
        <taxon>Microdochium</taxon>
    </lineage>
</organism>
<dbReference type="Proteomes" id="UP000756346">
    <property type="component" value="Unassembled WGS sequence"/>
</dbReference>
<dbReference type="InterPro" id="IPR050789">
    <property type="entry name" value="Diverse_Enzym_Activities"/>
</dbReference>
<dbReference type="Gene3D" id="3.40.710.10">
    <property type="entry name" value="DD-peptidase/beta-lactamase superfamily"/>
    <property type="match status" value="1"/>
</dbReference>
<accession>A0A9P8XWE0</accession>
<dbReference type="Pfam" id="PF00144">
    <property type="entry name" value="Beta-lactamase"/>
    <property type="match status" value="1"/>
</dbReference>
<name>A0A9P8XWE0_9PEZI</name>